<dbReference type="EMBL" id="BAAFJT010000002">
    <property type="protein sequence ID" value="GAB0183574.1"/>
    <property type="molecule type" value="Genomic_DNA"/>
</dbReference>
<protein>
    <submittedName>
        <fullName evidence="1">Zinc finger and BTB domain-containing protein 5</fullName>
    </submittedName>
</protein>
<dbReference type="AlphaFoldDB" id="A0ABC9WDI3"/>
<reference evidence="1 2" key="1">
    <citation type="submission" date="2024-06" db="EMBL/GenBank/DDBJ databases">
        <title>The draft genome of Grus japonensis, version 3.</title>
        <authorList>
            <person name="Nabeshima K."/>
            <person name="Suzuki S."/>
            <person name="Onuma M."/>
        </authorList>
    </citation>
    <scope>NUCLEOTIDE SEQUENCE [LARGE SCALE GENOMIC DNA]</scope>
    <source>
        <strain evidence="1 2">451A</strain>
    </source>
</reference>
<accession>A0ABC9WDI3</accession>
<evidence type="ECO:0000313" key="2">
    <source>
        <dbReference type="Proteomes" id="UP001623348"/>
    </source>
</evidence>
<organism evidence="1 2">
    <name type="scientific">Grus japonensis</name>
    <name type="common">Japanese crane</name>
    <name type="synonym">Red-crowned crane</name>
    <dbReference type="NCBI Taxonomy" id="30415"/>
    <lineage>
        <taxon>Eukaryota</taxon>
        <taxon>Metazoa</taxon>
        <taxon>Chordata</taxon>
        <taxon>Craniata</taxon>
        <taxon>Vertebrata</taxon>
        <taxon>Euteleostomi</taxon>
        <taxon>Archelosauria</taxon>
        <taxon>Archosauria</taxon>
        <taxon>Dinosauria</taxon>
        <taxon>Saurischia</taxon>
        <taxon>Theropoda</taxon>
        <taxon>Coelurosauria</taxon>
        <taxon>Aves</taxon>
        <taxon>Neognathae</taxon>
        <taxon>Neoaves</taxon>
        <taxon>Gruiformes</taxon>
        <taxon>Gruidae</taxon>
        <taxon>Grus</taxon>
    </lineage>
</organism>
<keyword evidence="2" id="KW-1185">Reference proteome</keyword>
<gene>
    <name evidence="1" type="ORF">GRJ2_000822700</name>
</gene>
<dbReference type="Proteomes" id="UP001623348">
    <property type="component" value="Unassembled WGS sequence"/>
</dbReference>
<sequence length="108" mass="12346">MMKTMVMQVVPLQPTEDHREADIHTAALGRSHAGAGMYALKEAAAHGEDPTQEQVFWQDTWPMGDPCWSSPFLKDCTPWKGPMLEQFVKNWSLWEGPTWKKFPKDCVL</sequence>
<name>A0ABC9WDI3_GRUJA</name>
<comment type="caution">
    <text evidence="1">The sequence shown here is derived from an EMBL/GenBank/DDBJ whole genome shotgun (WGS) entry which is preliminary data.</text>
</comment>
<proteinExistence type="predicted"/>
<evidence type="ECO:0000313" key="1">
    <source>
        <dbReference type="EMBL" id="GAB0183574.1"/>
    </source>
</evidence>